<dbReference type="AlphaFoldDB" id="A0A540VIH6"/>
<dbReference type="CDD" id="cd02440">
    <property type="entry name" value="AdoMet_MTases"/>
    <property type="match status" value="1"/>
</dbReference>
<evidence type="ECO:0000313" key="3">
    <source>
        <dbReference type="Proteomes" id="UP000317371"/>
    </source>
</evidence>
<sequence length="266" mass="30642">MIQDFPETSGRADDLAALRGNPSFVWRAGQERRLAMIRRWGRLEEGQVARILVDGCGVGMYVRALLPYAREVHGVDIEPNYLRQAAQAVPQAHLQLAACEHLPYADASFDLVLSHEVLEHVQDDRQAVAEMVRVLRPGGRALIFVPNRLYPFETHGHYWRGRYHFGNTPLINYLPDLLRNRLAPHVRAYTPWGLRMLFIGQPVRILHHTQIFPGYDNIVARRPALGRWLRRLTYALEQTRLTLLGLSHFLVVERCRDAQPVEMYSL</sequence>
<dbReference type="Pfam" id="PF08241">
    <property type="entry name" value="Methyltransf_11"/>
    <property type="match status" value="1"/>
</dbReference>
<dbReference type="InterPro" id="IPR050508">
    <property type="entry name" value="Methyltransf_Superfamily"/>
</dbReference>
<dbReference type="RefSeq" id="WP_141609318.1">
    <property type="nucleotide sequence ID" value="NZ_VIGC02000007.1"/>
</dbReference>
<accession>A0A540VIH6</accession>
<dbReference type="Gene3D" id="3.40.50.150">
    <property type="entry name" value="Vaccinia Virus protein VP39"/>
    <property type="match status" value="1"/>
</dbReference>
<dbReference type="SUPFAM" id="SSF53335">
    <property type="entry name" value="S-adenosyl-L-methionine-dependent methyltransferases"/>
    <property type="match status" value="1"/>
</dbReference>
<dbReference type="EMBL" id="VIGC01000007">
    <property type="protein sequence ID" value="TQE96576.1"/>
    <property type="molecule type" value="Genomic_DNA"/>
</dbReference>
<dbReference type="GO" id="GO:0008757">
    <property type="term" value="F:S-adenosylmethionine-dependent methyltransferase activity"/>
    <property type="evidence" value="ECO:0007669"/>
    <property type="project" value="InterPro"/>
</dbReference>
<protein>
    <submittedName>
        <fullName evidence="2">Class I SAM-dependent methyltransferase</fullName>
    </submittedName>
</protein>
<keyword evidence="2" id="KW-0808">Transferase</keyword>
<comment type="caution">
    <text evidence="2">The sequence shown here is derived from an EMBL/GenBank/DDBJ whole genome shotgun (WGS) entry which is preliminary data.</text>
</comment>
<dbReference type="GO" id="GO:0032259">
    <property type="term" value="P:methylation"/>
    <property type="evidence" value="ECO:0007669"/>
    <property type="project" value="UniProtKB-KW"/>
</dbReference>
<reference evidence="2 3" key="1">
    <citation type="submission" date="2019-06" db="EMBL/GenBank/DDBJ databases">
        <title>Genome sequence of Litorilinea aerophila BAA-2444.</title>
        <authorList>
            <person name="Maclea K.S."/>
            <person name="Maurais E.G."/>
            <person name="Iannazzi L.C."/>
        </authorList>
    </citation>
    <scope>NUCLEOTIDE SEQUENCE [LARGE SCALE GENOMIC DNA]</scope>
    <source>
        <strain evidence="2 3">ATCC BAA-2444</strain>
    </source>
</reference>
<dbReference type="Proteomes" id="UP000317371">
    <property type="component" value="Unassembled WGS sequence"/>
</dbReference>
<evidence type="ECO:0000259" key="1">
    <source>
        <dbReference type="Pfam" id="PF08241"/>
    </source>
</evidence>
<gene>
    <name evidence="2" type="ORF">FKZ61_06690</name>
</gene>
<name>A0A540VIH6_9CHLR</name>
<dbReference type="InParanoid" id="A0A540VIH6"/>
<proteinExistence type="predicted"/>
<keyword evidence="3" id="KW-1185">Reference proteome</keyword>
<dbReference type="OrthoDB" id="9805171at2"/>
<dbReference type="InterPro" id="IPR013216">
    <property type="entry name" value="Methyltransf_11"/>
</dbReference>
<dbReference type="InterPro" id="IPR029063">
    <property type="entry name" value="SAM-dependent_MTases_sf"/>
</dbReference>
<keyword evidence="2" id="KW-0489">Methyltransferase</keyword>
<evidence type="ECO:0000313" key="2">
    <source>
        <dbReference type="EMBL" id="TQE96576.1"/>
    </source>
</evidence>
<dbReference type="PANTHER" id="PTHR42912">
    <property type="entry name" value="METHYLTRANSFERASE"/>
    <property type="match status" value="1"/>
</dbReference>
<organism evidence="2 3">
    <name type="scientific">Litorilinea aerophila</name>
    <dbReference type="NCBI Taxonomy" id="1204385"/>
    <lineage>
        <taxon>Bacteria</taxon>
        <taxon>Bacillati</taxon>
        <taxon>Chloroflexota</taxon>
        <taxon>Caldilineae</taxon>
        <taxon>Caldilineales</taxon>
        <taxon>Caldilineaceae</taxon>
        <taxon>Litorilinea</taxon>
    </lineage>
</organism>
<feature type="domain" description="Methyltransferase type 11" evidence="1">
    <location>
        <begin position="55"/>
        <end position="143"/>
    </location>
</feature>